<dbReference type="GO" id="GO:0046872">
    <property type="term" value="F:metal ion binding"/>
    <property type="evidence" value="ECO:0007669"/>
    <property type="project" value="UniProtKB-KW"/>
</dbReference>
<dbReference type="InterPro" id="IPR011823">
    <property type="entry name" value="IsopropMal_deHydtase_lsu_bac"/>
</dbReference>
<keyword evidence="6" id="KW-0028">Amino-acid biosynthesis</keyword>
<keyword evidence="4 6" id="KW-0411">Iron-sulfur</keyword>
<evidence type="ECO:0000256" key="1">
    <source>
        <dbReference type="ARBA" id="ARBA00022485"/>
    </source>
</evidence>
<dbReference type="CDD" id="cd01583">
    <property type="entry name" value="IPMI"/>
    <property type="match status" value="1"/>
</dbReference>
<evidence type="ECO:0000259" key="7">
    <source>
        <dbReference type="Pfam" id="PF00330"/>
    </source>
</evidence>
<comment type="pathway">
    <text evidence="6">Amino-acid biosynthesis; L-leucine biosynthesis; L-leucine from 3-methyl-2-oxobutanoate: step 2/4.</text>
</comment>
<accession>A0A519BI67</accession>
<comment type="subunit">
    <text evidence="6">Heterodimer of LeuC and LeuD.</text>
</comment>
<gene>
    <name evidence="6 8" type="primary">leuC</name>
    <name evidence="8" type="ORF">EVJ46_01585</name>
</gene>
<keyword evidence="5 6" id="KW-0456">Lyase</keyword>
<feature type="binding site" evidence="6">
    <location>
        <position position="364"/>
    </location>
    <ligand>
        <name>[4Fe-4S] cluster</name>
        <dbReference type="ChEBI" id="CHEBI:49883"/>
    </ligand>
</feature>
<dbReference type="PRINTS" id="PR00415">
    <property type="entry name" value="ACONITASE"/>
</dbReference>
<dbReference type="EC" id="4.2.1.33" evidence="6"/>
<feature type="domain" description="Aconitase/3-isopropylmalate dehydratase large subunit alpha/beta/alpha" evidence="7">
    <location>
        <begin position="9"/>
        <end position="415"/>
    </location>
</feature>
<evidence type="ECO:0000256" key="3">
    <source>
        <dbReference type="ARBA" id="ARBA00023004"/>
    </source>
</evidence>
<organism evidence="8 9">
    <name type="scientific">Acididesulfobacter guangdongensis</name>
    <dbReference type="NCBI Taxonomy" id="2597225"/>
    <lineage>
        <taxon>Bacteria</taxon>
        <taxon>Deltaproteobacteria</taxon>
        <taxon>Candidatus Acidulodesulfobacterales</taxon>
        <taxon>Candidatus Acididesulfobacter</taxon>
    </lineage>
</organism>
<dbReference type="GO" id="GO:0051539">
    <property type="term" value="F:4 iron, 4 sulfur cluster binding"/>
    <property type="evidence" value="ECO:0007669"/>
    <property type="project" value="UniProtKB-KW"/>
</dbReference>
<dbReference type="SUPFAM" id="SSF53732">
    <property type="entry name" value="Aconitase iron-sulfur domain"/>
    <property type="match status" value="1"/>
</dbReference>
<dbReference type="InterPro" id="IPR001030">
    <property type="entry name" value="Acoase/IPM_deHydtase_lsu_aba"/>
</dbReference>
<dbReference type="NCBIfam" id="TIGR01343">
    <property type="entry name" value="hacA_fam"/>
    <property type="match status" value="1"/>
</dbReference>
<dbReference type="InterPro" id="IPR006251">
    <property type="entry name" value="Homoacnase/IPMdehydase_lsu"/>
</dbReference>
<dbReference type="GO" id="GO:0009098">
    <property type="term" value="P:L-leucine biosynthetic process"/>
    <property type="evidence" value="ECO:0007669"/>
    <property type="project" value="UniProtKB-UniRule"/>
</dbReference>
<name>A0A519BI67_ACIG2</name>
<reference evidence="8 9" key="1">
    <citation type="journal article" date="2019" name="ISME J.">
        <title>Insights into ecological role of a new deltaproteobacterial order Candidatus Acidulodesulfobacterales by metagenomics and metatranscriptomics.</title>
        <authorList>
            <person name="Tan S."/>
            <person name="Liu J."/>
            <person name="Fang Y."/>
            <person name="Hedlund B.P."/>
            <person name="Lian Z.H."/>
            <person name="Huang L.Y."/>
            <person name="Li J.T."/>
            <person name="Huang L.N."/>
            <person name="Li W.J."/>
            <person name="Jiang H.C."/>
            <person name="Dong H.L."/>
            <person name="Shu W.S."/>
        </authorList>
    </citation>
    <scope>NUCLEOTIDE SEQUENCE [LARGE SCALE GENOMIC DNA]</scope>
    <source>
        <strain evidence="8">AP2</strain>
    </source>
</reference>
<dbReference type="InterPro" id="IPR033941">
    <property type="entry name" value="IPMI_cat"/>
</dbReference>
<dbReference type="PANTHER" id="PTHR43822">
    <property type="entry name" value="HOMOACONITASE, MITOCHONDRIAL-RELATED"/>
    <property type="match status" value="1"/>
</dbReference>
<dbReference type="Pfam" id="PF00330">
    <property type="entry name" value="Aconitase"/>
    <property type="match status" value="1"/>
</dbReference>
<dbReference type="GO" id="GO:0003861">
    <property type="term" value="F:3-isopropylmalate dehydratase activity"/>
    <property type="evidence" value="ECO:0007669"/>
    <property type="project" value="UniProtKB-UniRule"/>
</dbReference>
<comment type="function">
    <text evidence="6">Catalyzes the isomerization between 2-isopropylmalate and 3-isopropylmalate, via the formation of 2-isopropylmaleate.</text>
</comment>
<evidence type="ECO:0000256" key="4">
    <source>
        <dbReference type="ARBA" id="ARBA00023014"/>
    </source>
</evidence>
<evidence type="ECO:0000256" key="5">
    <source>
        <dbReference type="ARBA" id="ARBA00023239"/>
    </source>
</evidence>
<comment type="similarity">
    <text evidence="6">Belongs to the aconitase/IPM isomerase family. LeuC type 2 subfamily.</text>
</comment>
<dbReference type="AlphaFoldDB" id="A0A519BI67"/>
<dbReference type="PANTHER" id="PTHR43822:SF16">
    <property type="entry name" value="3-ISOPROPYLMALATE DEHYDRATASE LARGE SUBUNIT 2"/>
    <property type="match status" value="1"/>
</dbReference>
<dbReference type="NCBIfam" id="TIGR02083">
    <property type="entry name" value="LEU2"/>
    <property type="match status" value="1"/>
</dbReference>
<comment type="cofactor">
    <cofactor evidence="6">
        <name>[4Fe-4S] cluster</name>
        <dbReference type="ChEBI" id="CHEBI:49883"/>
    </cofactor>
    <text evidence="6">Binds 1 [4Fe-4S] cluster per subunit.</text>
</comment>
<dbReference type="PROSITE" id="PS01244">
    <property type="entry name" value="ACONITASE_2"/>
    <property type="match status" value="1"/>
</dbReference>
<evidence type="ECO:0000313" key="8">
    <source>
        <dbReference type="EMBL" id="RZD16957.1"/>
    </source>
</evidence>
<dbReference type="NCBIfam" id="NF001614">
    <property type="entry name" value="PRK00402.1"/>
    <property type="match status" value="1"/>
</dbReference>
<keyword evidence="2 6" id="KW-0479">Metal-binding</keyword>
<dbReference type="UniPathway" id="UPA00048">
    <property type="reaction ID" value="UER00071"/>
</dbReference>
<dbReference type="InterPro" id="IPR011826">
    <property type="entry name" value="HAcnase/IPMdehydase_lsu_prok"/>
</dbReference>
<evidence type="ECO:0000256" key="2">
    <source>
        <dbReference type="ARBA" id="ARBA00022723"/>
    </source>
</evidence>
<keyword evidence="6" id="KW-0432">Leucine biosynthesis</keyword>
<dbReference type="InterPro" id="IPR015931">
    <property type="entry name" value="Acnase/IPM_dHydase_lsu_aba_1/3"/>
</dbReference>
<dbReference type="Gene3D" id="3.30.499.10">
    <property type="entry name" value="Aconitase, domain 3"/>
    <property type="match status" value="2"/>
</dbReference>
<dbReference type="EMBL" id="SGBC01000001">
    <property type="protein sequence ID" value="RZD16957.1"/>
    <property type="molecule type" value="Genomic_DNA"/>
</dbReference>
<keyword evidence="6" id="KW-0100">Branched-chain amino acid biosynthesis</keyword>
<feature type="binding site" evidence="6">
    <location>
        <position position="367"/>
    </location>
    <ligand>
        <name>[4Fe-4S] cluster</name>
        <dbReference type="ChEBI" id="CHEBI:49883"/>
    </ligand>
</feature>
<dbReference type="NCBIfam" id="TIGR02086">
    <property type="entry name" value="IPMI_arch"/>
    <property type="match status" value="1"/>
</dbReference>
<dbReference type="PROSITE" id="PS00450">
    <property type="entry name" value="ACONITASE_1"/>
    <property type="match status" value="1"/>
</dbReference>
<feature type="binding site" evidence="6">
    <location>
        <position position="304"/>
    </location>
    <ligand>
        <name>[4Fe-4S] cluster</name>
        <dbReference type="ChEBI" id="CHEBI:49883"/>
    </ligand>
</feature>
<evidence type="ECO:0000256" key="6">
    <source>
        <dbReference type="HAMAP-Rule" id="MF_01027"/>
    </source>
</evidence>
<protein>
    <recommendedName>
        <fullName evidence="6">3-isopropylmalate dehydratase large subunit</fullName>
        <ecNumber evidence="6">4.2.1.33</ecNumber>
    </recommendedName>
    <alternativeName>
        <fullName evidence="6">Alpha-IPM isomerase</fullName>
        <shortName evidence="6">IPMI</shortName>
    </alternativeName>
    <alternativeName>
        <fullName evidence="6">Isopropylmalate isomerase</fullName>
    </alternativeName>
</protein>
<dbReference type="HAMAP" id="MF_01027">
    <property type="entry name" value="LeuC_type2"/>
    <property type="match status" value="1"/>
</dbReference>
<dbReference type="Proteomes" id="UP000316562">
    <property type="component" value="Unassembled WGS sequence"/>
</dbReference>
<sequence length="424" mass="45715">MSNPLTITEKIILAHTDLESCSPGDIVSARVDIALGNDITAPIAIREFDTIGVCDVFDREKIALVPDHFVPNKDIASAKQAKTLREFAKKYNIKYYFESGEVGIEHALLPEQGIVLPGDLVIGADSHTCTYGALGAFSTGVGSTDLAYAMAFGEAWLKIPYSIKVVFDGKPNKWVSGKDLILFLIGKIGVEGANYMALEFSGTTFKHLTMADRFSISNMAIEAGAKSGIFEPDEITEEYVSGRAKRDYIIYKSDPDAQYLKTLKYDTAEINPQVAFPHLPENSVDVKEASAKNIKIDQSVIGSCTNGRIEDLRIAASILKGKKIAKYTRLIVIPATPEIYLMAEKEGLIDIFMNAGGVVSTPTCGPCLGGYMGILADGERAISSTNRNFKGRMGDITSEVYLANPAVCAASAIAGKISSPDEVV</sequence>
<dbReference type="InterPro" id="IPR050067">
    <property type="entry name" value="IPM_dehydratase_rel_enz"/>
</dbReference>
<evidence type="ECO:0000313" key="9">
    <source>
        <dbReference type="Proteomes" id="UP000316562"/>
    </source>
</evidence>
<comment type="catalytic activity">
    <reaction evidence="6">
        <text>(2R,3S)-3-isopropylmalate = (2S)-2-isopropylmalate</text>
        <dbReference type="Rhea" id="RHEA:32287"/>
        <dbReference type="ChEBI" id="CHEBI:1178"/>
        <dbReference type="ChEBI" id="CHEBI:35121"/>
        <dbReference type="EC" id="4.2.1.33"/>
    </reaction>
</comment>
<keyword evidence="1 6" id="KW-0004">4Fe-4S</keyword>
<dbReference type="InterPro" id="IPR036008">
    <property type="entry name" value="Aconitase_4Fe-4S_dom"/>
</dbReference>
<keyword evidence="3 6" id="KW-0408">Iron</keyword>
<dbReference type="InterPro" id="IPR018136">
    <property type="entry name" value="Aconitase_4Fe-4S_BS"/>
</dbReference>
<comment type="caution">
    <text evidence="8">The sequence shown here is derived from an EMBL/GenBank/DDBJ whole genome shotgun (WGS) entry which is preliminary data.</text>
</comment>
<proteinExistence type="inferred from homology"/>